<dbReference type="AlphaFoldDB" id="A0ABD5SYT8"/>
<feature type="domain" description="Cupin type-2" evidence="2">
    <location>
        <begin position="114"/>
        <end position="181"/>
    </location>
</feature>
<dbReference type="InterPro" id="IPR014710">
    <property type="entry name" value="RmlC-like_jellyroll"/>
</dbReference>
<dbReference type="InterPro" id="IPR051610">
    <property type="entry name" value="GPI/OXD"/>
</dbReference>
<evidence type="ECO:0000256" key="1">
    <source>
        <dbReference type="ARBA" id="ARBA00022723"/>
    </source>
</evidence>
<dbReference type="RefSeq" id="WP_273741555.1">
    <property type="nucleotide sequence ID" value="NZ_JAQIVI010000624.1"/>
</dbReference>
<name>A0ABD5SYT8_9EURY</name>
<proteinExistence type="predicted"/>
<reference evidence="3 4" key="1">
    <citation type="journal article" date="2019" name="Int. J. Syst. Evol. Microbiol.">
        <title>The Global Catalogue of Microorganisms (GCM) 10K type strain sequencing project: providing services to taxonomists for standard genome sequencing and annotation.</title>
        <authorList>
            <consortium name="The Broad Institute Genomics Platform"/>
            <consortium name="The Broad Institute Genome Sequencing Center for Infectious Disease"/>
            <person name="Wu L."/>
            <person name="Ma J."/>
        </authorList>
    </citation>
    <scope>NUCLEOTIDE SEQUENCE [LARGE SCALE GENOMIC DNA]</scope>
    <source>
        <strain evidence="3 4">LMG 29247</strain>
    </source>
</reference>
<protein>
    <submittedName>
        <fullName evidence="3">Cupin domain-containing protein</fullName>
    </submittedName>
</protein>
<dbReference type="PANTHER" id="PTHR35848">
    <property type="entry name" value="OXALATE-BINDING PROTEIN"/>
    <property type="match status" value="1"/>
</dbReference>
<dbReference type="Gene3D" id="2.60.120.10">
    <property type="entry name" value="Jelly Rolls"/>
    <property type="match status" value="1"/>
</dbReference>
<dbReference type="SUPFAM" id="SSF51182">
    <property type="entry name" value="RmlC-like cupins"/>
    <property type="match status" value="1"/>
</dbReference>
<evidence type="ECO:0000259" key="2">
    <source>
        <dbReference type="Pfam" id="PF07883"/>
    </source>
</evidence>
<accession>A0ABD5SYT8</accession>
<dbReference type="InterPro" id="IPR011051">
    <property type="entry name" value="RmlC_Cupin_sf"/>
</dbReference>
<dbReference type="GO" id="GO:0046872">
    <property type="term" value="F:metal ion binding"/>
    <property type="evidence" value="ECO:0007669"/>
    <property type="project" value="UniProtKB-KW"/>
</dbReference>
<dbReference type="Proteomes" id="UP001596383">
    <property type="component" value="Unassembled WGS sequence"/>
</dbReference>
<comment type="caution">
    <text evidence="3">The sequence shown here is derived from an EMBL/GenBank/DDBJ whole genome shotgun (WGS) entry which is preliminary data.</text>
</comment>
<evidence type="ECO:0000313" key="4">
    <source>
        <dbReference type="Proteomes" id="UP001596383"/>
    </source>
</evidence>
<gene>
    <name evidence="3" type="ORF">ACFQE6_28565</name>
</gene>
<dbReference type="PANTHER" id="PTHR35848:SF9">
    <property type="entry name" value="SLL1358 PROTEIN"/>
    <property type="match status" value="1"/>
</dbReference>
<keyword evidence="4" id="KW-1185">Reference proteome</keyword>
<organism evidence="3 4">
    <name type="scientific">Natrinema soli</name>
    <dbReference type="NCBI Taxonomy" id="1930624"/>
    <lineage>
        <taxon>Archaea</taxon>
        <taxon>Methanobacteriati</taxon>
        <taxon>Methanobacteriota</taxon>
        <taxon>Stenosarchaea group</taxon>
        <taxon>Halobacteria</taxon>
        <taxon>Halobacteriales</taxon>
        <taxon>Natrialbaceae</taxon>
        <taxon>Natrinema</taxon>
    </lineage>
</organism>
<evidence type="ECO:0000313" key="3">
    <source>
        <dbReference type="EMBL" id="MFC6768822.1"/>
    </source>
</evidence>
<dbReference type="InterPro" id="IPR013096">
    <property type="entry name" value="Cupin_2"/>
</dbReference>
<dbReference type="EMBL" id="JBHSWV010000624">
    <property type="protein sequence ID" value="MFC6768822.1"/>
    <property type="molecule type" value="Genomic_DNA"/>
</dbReference>
<dbReference type="Pfam" id="PF07883">
    <property type="entry name" value="Cupin_2"/>
    <property type="match status" value="1"/>
</dbReference>
<sequence length="265" mass="29017">MTEVDDGVIEPLAYRIESTSESFSTGEAVTGTTVDLHITYQKLSAAETEFTRGNMRVPSGLIAVLCIYESSWILDHMEKATISEVESFVFGEESTRRGLSEHLGATELALNQYRLAPGDGLPGGLHTHIDQEEVFVVLDGTATFETMNGKVTVDEAEAIRFGPGEFQSGKNEADSELVMLALGAPRDTDDIRIPVDCPDCNHETLRLNFSDKMTFICPGCNGEHIPRNCLNCGHEDLRVTLGEGTQTVVICQNCETEFERPPLQG</sequence>
<keyword evidence="1" id="KW-0479">Metal-binding</keyword>